<dbReference type="InterPro" id="IPR027417">
    <property type="entry name" value="P-loop_NTPase"/>
</dbReference>
<dbReference type="InterPro" id="IPR003439">
    <property type="entry name" value="ABC_transporter-like_ATP-bd"/>
</dbReference>
<evidence type="ECO:0000259" key="3">
    <source>
        <dbReference type="PROSITE" id="PS50893"/>
    </source>
</evidence>
<evidence type="ECO:0000256" key="2">
    <source>
        <dbReference type="ARBA" id="ARBA00022840"/>
    </source>
</evidence>
<dbReference type="RefSeq" id="WP_349136881.1">
    <property type="nucleotide sequence ID" value="NZ_JBBMFF010000263.1"/>
</dbReference>
<evidence type="ECO:0000313" key="4">
    <source>
        <dbReference type="EMBL" id="MEQ2512196.1"/>
    </source>
</evidence>
<gene>
    <name evidence="4" type="ORF">WMO66_13250</name>
</gene>
<keyword evidence="1" id="KW-0547">Nucleotide-binding</keyword>
<dbReference type="InterPro" id="IPR003593">
    <property type="entry name" value="AAA+_ATPase"/>
</dbReference>
<reference evidence="4 5" key="1">
    <citation type="submission" date="2024-03" db="EMBL/GenBank/DDBJ databases">
        <title>Human intestinal bacterial collection.</title>
        <authorList>
            <person name="Pauvert C."/>
            <person name="Hitch T.C.A."/>
            <person name="Clavel T."/>
        </authorList>
    </citation>
    <scope>NUCLEOTIDE SEQUENCE [LARGE SCALE GENOMIC DNA]</scope>
    <source>
        <strain evidence="4 5">CLA-AA-H192</strain>
    </source>
</reference>
<organism evidence="4 5">
    <name type="scientific">Faecousia intestinalis</name>
    <dbReference type="NCBI Taxonomy" id="3133167"/>
    <lineage>
        <taxon>Bacteria</taxon>
        <taxon>Bacillati</taxon>
        <taxon>Bacillota</taxon>
        <taxon>Clostridia</taxon>
        <taxon>Eubacteriales</taxon>
        <taxon>Oscillospiraceae</taxon>
        <taxon>Faecousia</taxon>
    </lineage>
</organism>
<dbReference type="Proteomes" id="UP001491552">
    <property type="component" value="Unassembled WGS sequence"/>
</dbReference>
<dbReference type="PANTHER" id="PTHR43158">
    <property type="entry name" value="SKFA PEPTIDE EXPORT ATP-BINDING PROTEIN SKFE"/>
    <property type="match status" value="1"/>
</dbReference>
<dbReference type="EMBL" id="JBBMFF010000263">
    <property type="protein sequence ID" value="MEQ2512196.1"/>
    <property type="molecule type" value="Genomic_DNA"/>
</dbReference>
<keyword evidence="5" id="KW-1185">Reference proteome</keyword>
<protein>
    <submittedName>
        <fullName evidence="4">ABC transporter ATP-binding protein</fullName>
    </submittedName>
</protein>
<dbReference type="Gene3D" id="3.40.50.300">
    <property type="entry name" value="P-loop containing nucleotide triphosphate hydrolases"/>
    <property type="match status" value="1"/>
</dbReference>
<comment type="caution">
    <text evidence="4">The sequence shown here is derived from an EMBL/GenBank/DDBJ whole genome shotgun (WGS) entry which is preliminary data.</text>
</comment>
<evidence type="ECO:0000256" key="1">
    <source>
        <dbReference type="ARBA" id="ARBA00022741"/>
    </source>
</evidence>
<proteinExistence type="predicted"/>
<feature type="domain" description="ABC transporter" evidence="3">
    <location>
        <begin position="6"/>
        <end position="228"/>
    </location>
</feature>
<accession>A0ABV1G9W5</accession>
<dbReference type="SMART" id="SM00382">
    <property type="entry name" value="AAA"/>
    <property type="match status" value="1"/>
</dbReference>
<dbReference type="SUPFAM" id="SSF52540">
    <property type="entry name" value="P-loop containing nucleoside triphosphate hydrolases"/>
    <property type="match status" value="1"/>
</dbReference>
<sequence>MNDMLVCCSGLTKSYGAKPALDHVDLQLAPGKIIGLLGPNGSGKTTLIKILTGLLRQTEGSVAIDGKPIGPETKALVSYLPDRMYYAGWMKTKDMVNFFADFYPDFRRERAEAMCRALGIELDMRVKTMSKGTKEKLQLLLVMSRAAKLYLLDEPIAGVDPAARDFILQTILTNYSPESTVLISTHLIADIEPVLDEVIFLKEGRVVRHDSTDNIRGAEGKSVDEVFREVFRTIPMGGEWPC</sequence>
<dbReference type="PANTHER" id="PTHR43158:SF1">
    <property type="entry name" value="ABC TRANSPORTER, ATP-BINDING PROTEIN"/>
    <property type="match status" value="1"/>
</dbReference>
<dbReference type="Pfam" id="PF00005">
    <property type="entry name" value="ABC_tran"/>
    <property type="match status" value="1"/>
</dbReference>
<dbReference type="PROSITE" id="PS50893">
    <property type="entry name" value="ABC_TRANSPORTER_2"/>
    <property type="match status" value="1"/>
</dbReference>
<keyword evidence="2 4" id="KW-0067">ATP-binding</keyword>
<name>A0ABV1G9W5_9FIRM</name>
<evidence type="ECO:0000313" key="5">
    <source>
        <dbReference type="Proteomes" id="UP001491552"/>
    </source>
</evidence>
<dbReference type="GO" id="GO:0005524">
    <property type="term" value="F:ATP binding"/>
    <property type="evidence" value="ECO:0007669"/>
    <property type="project" value="UniProtKB-KW"/>
</dbReference>
<dbReference type="CDD" id="cd03230">
    <property type="entry name" value="ABC_DR_subfamily_A"/>
    <property type="match status" value="1"/>
</dbReference>